<gene>
    <name evidence="2" type="ordered locus">Sulku_1624</name>
</gene>
<dbReference type="HOGENOM" id="CLU_3405856_0_0_7"/>
<reference evidence="2 3" key="1">
    <citation type="journal article" date="2012" name="Stand. Genomic Sci.">
        <title>Complete genome sequence of the sulfur compounds oxidizing chemolithoautotroph Sulfuricurvum kujiense type strain (YK-1(T)).</title>
        <authorList>
            <person name="Han C."/>
            <person name="Kotsyurbenko O."/>
            <person name="Chertkov O."/>
            <person name="Held B."/>
            <person name="Lapidus A."/>
            <person name="Nolan M."/>
            <person name="Lucas S."/>
            <person name="Hammon N."/>
            <person name="Deshpande S."/>
            <person name="Cheng J.F."/>
            <person name="Tapia R."/>
            <person name="Goodwin L.A."/>
            <person name="Pitluck S."/>
            <person name="Liolios K."/>
            <person name="Pagani I."/>
            <person name="Ivanova N."/>
            <person name="Mavromatis K."/>
            <person name="Mikhailova N."/>
            <person name="Pati A."/>
            <person name="Chen A."/>
            <person name="Palaniappan K."/>
            <person name="Land M."/>
            <person name="Hauser L."/>
            <person name="Chang Y.J."/>
            <person name="Jeffries C.D."/>
            <person name="Brambilla E.M."/>
            <person name="Rohde M."/>
            <person name="Spring S."/>
            <person name="Sikorski J."/>
            <person name="Goker M."/>
            <person name="Woyke T."/>
            <person name="Bristow J."/>
            <person name="Eisen J.A."/>
            <person name="Markowitz V."/>
            <person name="Hugenholtz P."/>
            <person name="Kyrpides N.C."/>
            <person name="Klenk H.P."/>
            <person name="Detter J.C."/>
        </authorList>
    </citation>
    <scope>NUCLEOTIDE SEQUENCE [LARGE SCALE GENOMIC DNA]</scope>
    <source>
        <strain evidence="3">ATCC BAA-921 / DSM 16994 / JCM 11577 / YK-1</strain>
    </source>
</reference>
<keyword evidence="1" id="KW-0812">Transmembrane</keyword>
<evidence type="ECO:0000313" key="3">
    <source>
        <dbReference type="Proteomes" id="UP000008721"/>
    </source>
</evidence>
<organism evidence="2 3">
    <name type="scientific">Sulfuricurvum kujiense (strain ATCC BAA-921 / DSM 16994 / JCM 11577 / YK-1)</name>
    <dbReference type="NCBI Taxonomy" id="709032"/>
    <lineage>
        <taxon>Bacteria</taxon>
        <taxon>Pseudomonadati</taxon>
        <taxon>Campylobacterota</taxon>
        <taxon>Epsilonproteobacteria</taxon>
        <taxon>Campylobacterales</taxon>
        <taxon>Sulfurimonadaceae</taxon>
        <taxon>Sulfuricurvum</taxon>
    </lineage>
</organism>
<evidence type="ECO:0000256" key="1">
    <source>
        <dbReference type="SAM" id="Phobius"/>
    </source>
</evidence>
<keyword evidence="1" id="KW-1133">Transmembrane helix</keyword>
<name>E4U099_SULKY</name>
<keyword evidence="3" id="KW-1185">Reference proteome</keyword>
<dbReference type="Proteomes" id="UP000008721">
    <property type="component" value="Chromosome"/>
</dbReference>
<dbReference type="STRING" id="709032.Sulku_1624"/>
<dbReference type="EMBL" id="CP002355">
    <property type="protein sequence ID" value="ADR34285.1"/>
    <property type="molecule type" value="Genomic_DNA"/>
</dbReference>
<protein>
    <submittedName>
        <fullName evidence="2">Uncharacterized protein</fullName>
    </submittedName>
</protein>
<dbReference type="AlphaFoldDB" id="E4U099"/>
<feature type="transmembrane region" description="Helical" evidence="1">
    <location>
        <begin position="6"/>
        <end position="24"/>
    </location>
</feature>
<proteinExistence type="predicted"/>
<evidence type="ECO:0000313" key="2">
    <source>
        <dbReference type="EMBL" id="ADR34285.1"/>
    </source>
</evidence>
<accession>E4U099</accession>
<keyword evidence="1" id="KW-0472">Membrane</keyword>
<dbReference type="KEGG" id="sku:Sulku_1624"/>
<sequence length="30" mass="3431">MFDNLQFFIAISLLGLMAVLLYSTRPQSLK</sequence>